<comment type="caution">
    <text evidence="1">The sequence shown here is derived from an EMBL/GenBank/DDBJ whole genome shotgun (WGS) entry which is preliminary data.</text>
</comment>
<keyword evidence="2" id="KW-1185">Reference proteome</keyword>
<organism evidence="1 2">
    <name type="scientific">Protopolystoma xenopodis</name>
    <dbReference type="NCBI Taxonomy" id="117903"/>
    <lineage>
        <taxon>Eukaryota</taxon>
        <taxon>Metazoa</taxon>
        <taxon>Spiralia</taxon>
        <taxon>Lophotrochozoa</taxon>
        <taxon>Platyhelminthes</taxon>
        <taxon>Monogenea</taxon>
        <taxon>Polyopisthocotylea</taxon>
        <taxon>Polystomatidea</taxon>
        <taxon>Polystomatidae</taxon>
        <taxon>Protopolystoma</taxon>
    </lineage>
</organism>
<dbReference type="OrthoDB" id="288987at2759"/>
<evidence type="ECO:0000313" key="2">
    <source>
        <dbReference type="Proteomes" id="UP000784294"/>
    </source>
</evidence>
<accession>A0A3S4ZP92</accession>
<sequence length="93" mass="10017">MLDPNTPVQSMRLLVRAANFASASLEGTPMPSSSAISTPTVPPVTWSEVLGSMRVDASQLTHPHYQLLQMDGLINNELDLQCAMIPENIAIAI</sequence>
<dbReference type="Proteomes" id="UP000784294">
    <property type="component" value="Unassembled WGS sequence"/>
</dbReference>
<name>A0A3S4ZP92_9PLAT</name>
<reference evidence="1" key="1">
    <citation type="submission" date="2018-11" db="EMBL/GenBank/DDBJ databases">
        <authorList>
            <consortium name="Pathogen Informatics"/>
        </authorList>
    </citation>
    <scope>NUCLEOTIDE SEQUENCE</scope>
</reference>
<dbReference type="EMBL" id="CAAALY010028500">
    <property type="protein sequence ID" value="VEL16450.1"/>
    <property type="molecule type" value="Genomic_DNA"/>
</dbReference>
<evidence type="ECO:0000313" key="1">
    <source>
        <dbReference type="EMBL" id="VEL16450.1"/>
    </source>
</evidence>
<proteinExistence type="predicted"/>
<gene>
    <name evidence="1" type="ORF">PXEA_LOCUS9890</name>
</gene>
<dbReference type="AlphaFoldDB" id="A0A3S4ZP92"/>
<protein>
    <submittedName>
        <fullName evidence="1">Uncharacterized protein</fullName>
    </submittedName>
</protein>